<dbReference type="Proteomes" id="UP000176923">
    <property type="component" value="Unassembled WGS sequence"/>
</dbReference>
<keyword evidence="1" id="KW-1133">Transmembrane helix</keyword>
<proteinExistence type="predicted"/>
<feature type="transmembrane region" description="Helical" evidence="1">
    <location>
        <begin position="48"/>
        <end position="71"/>
    </location>
</feature>
<keyword evidence="1" id="KW-0812">Transmembrane</keyword>
<sequence length="217" mass="23906">MKIENTSHSQGLQRLREKVAQKSRTLGNRIALNAAYLEDQIGPGKDTLFASGGLLAGAILIPPAIHAPAPIQEEPNSDLNGDIIFFGGLAGSLALFLALQIRKGHRSTPASGNQNTVDQSLNKRHESRTVTLTRGTLMKDTWKIEVLYNGAYGWYIEHGKTERIARENLLRNLRSGPYPTPNLGEPTVVGIENATSEDCDAYYKGNRMVENDWHSKQ</sequence>
<accession>A0A1F5ZSX9</accession>
<organism evidence="2 3">
    <name type="scientific">Candidatus Gottesmanbacteria bacterium RIFCSPHIGHO2_02_FULL_39_11</name>
    <dbReference type="NCBI Taxonomy" id="1798382"/>
    <lineage>
        <taxon>Bacteria</taxon>
        <taxon>Candidatus Gottesmaniibacteriota</taxon>
    </lineage>
</organism>
<dbReference type="AlphaFoldDB" id="A0A1F5ZSX9"/>
<dbReference type="STRING" id="1798382.A3D77_05905"/>
<feature type="transmembrane region" description="Helical" evidence="1">
    <location>
        <begin position="83"/>
        <end position="101"/>
    </location>
</feature>
<comment type="caution">
    <text evidence="2">The sequence shown here is derived from an EMBL/GenBank/DDBJ whole genome shotgun (WGS) entry which is preliminary data.</text>
</comment>
<dbReference type="EMBL" id="MFJL01000023">
    <property type="protein sequence ID" value="OGG15549.1"/>
    <property type="molecule type" value="Genomic_DNA"/>
</dbReference>
<evidence type="ECO:0000313" key="3">
    <source>
        <dbReference type="Proteomes" id="UP000176923"/>
    </source>
</evidence>
<name>A0A1F5ZSX9_9BACT</name>
<gene>
    <name evidence="2" type="ORF">A3D77_05905</name>
</gene>
<reference evidence="2 3" key="1">
    <citation type="journal article" date="2016" name="Nat. Commun.">
        <title>Thousands of microbial genomes shed light on interconnected biogeochemical processes in an aquifer system.</title>
        <authorList>
            <person name="Anantharaman K."/>
            <person name="Brown C.T."/>
            <person name="Hug L.A."/>
            <person name="Sharon I."/>
            <person name="Castelle C.J."/>
            <person name="Probst A.J."/>
            <person name="Thomas B.C."/>
            <person name="Singh A."/>
            <person name="Wilkins M.J."/>
            <person name="Karaoz U."/>
            <person name="Brodie E.L."/>
            <person name="Williams K.H."/>
            <person name="Hubbard S.S."/>
            <person name="Banfield J.F."/>
        </authorList>
    </citation>
    <scope>NUCLEOTIDE SEQUENCE [LARGE SCALE GENOMIC DNA]</scope>
</reference>
<evidence type="ECO:0000256" key="1">
    <source>
        <dbReference type="SAM" id="Phobius"/>
    </source>
</evidence>
<keyword evidence="1" id="KW-0472">Membrane</keyword>
<evidence type="ECO:0000313" key="2">
    <source>
        <dbReference type="EMBL" id="OGG15549.1"/>
    </source>
</evidence>
<protein>
    <submittedName>
        <fullName evidence="2">Uncharacterized protein</fullName>
    </submittedName>
</protein>